<evidence type="ECO:0000256" key="6">
    <source>
        <dbReference type="ARBA" id="ARBA00022695"/>
    </source>
</evidence>
<dbReference type="GO" id="GO:0006351">
    <property type="term" value="P:DNA-templated transcription"/>
    <property type="evidence" value="ECO:0007669"/>
    <property type="project" value="UniProtKB-UniRule"/>
</dbReference>
<dbReference type="InterPro" id="IPR036161">
    <property type="entry name" value="RPB6/omega-like_sf"/>
</dbReference>
<reference evidence="11 12" key="1">
    <citation type="submission" date="2017-06" db="EMBL/GenBank/DDBJ databases">
        <authorList>
            <consortium name="Pathogen Informatics"/>
        </authorList>
    </citation>
    <scope>NUCLEOTIDE SEQUENCE [LARGE SCALE GENOMIC DNA]</scope>
    <source>
        <strain evidence="11 12">NCTC13839</strain>
    </source>
</reference>
<dbReference type="Proteomes" id="UP000242084">
    <property type="component" value="Chromosome 1"/>
</dbReference>
<dbReference type="InterPro" id="IPR003716">
    <property type="entry name" value="DNA-dir_RNA_pol_omega"/>
</dbReference>
<evidence type="ECO:0000256" key="3">
    <source>
        <dbReference type="ARBA" id="ARBA00013725"/>
    </source>
</evidence>
<dbReference type="GO" id="GO:0000428">
    <property type="term" value="C:DNA-directed RNA polymerase complex"/>
    <property type="evidence" value="ECO:0007669"/>
    <property type="project" value="UniProtKB-KW"/>
</dbReference>
<keyword evidence="4 10" id="KW-0240">DNA-directed RNA polymerase</keyword>
<dbReference type="GO" id="GO:0003677">
    <property type="term" value="F:DNA binding"/>
    <property type="evidence" value="ECO:0007669"/>
    <property type="project" value="UniProtKB-UniRule"/>
</dbReference>
<dbReference type="AlphaFoldDB" id="A0A239ZKM9"/>
<dbReference type="RefSeq" id="WP_095088455.1">
    <property type="nucleotide sequence ID" value="NZ_BMDM01000004.1"/>
</dbReference>
<evidence type="ECO:0000313" key="12">
    <source>
        <dbReference type="Proteomes" id="UP000242084"/>
    </source>
</evidence>
<dbReference type="Gene3D" id="3.90.940.10">
    <property type="match status" value="1"/>
</dbReference>
<dbReference type="GO" id="GO:0003899">
    <property type="term" value="F:DNA-directed RNA polymerase activity"/>
    <property type="evidence" value="ECO:0007669"/>
    <property type="project" value="UniProtKB-UniRule"/>
</dbReference>
<evidence type="ECO:0000256" key="7">
    <source>
        <dbReference type="ARBA" id="ARBA00023163"/>
    </source>
</evidence>
<dbReference type="NCBIfam" id="TIGR00690">
    <property type="entry name" value="rpoZ"/>
    <property type="match status" value="1"/>
</dbReference>
<evidence type="ECO:0000256" key="4">
    <source>
        <dbReference type="ARBA" id="ARBA00022478"/>
    </source>
</evidence>
<dbReference type="OrthoDB" id="9815459at2"/>
<comment type="catalytic activity">
    <reaction evidence="9 10">
        <text>RNA(n) + a ribonucleoside 5'-triphosphate = RNA(n+1) + diphosphate</text>
        <dbReference type="Rhea" id="RHEA:21248"/>
        <dbReference type="Rhea" id="RHEA-COMP:14527"/>
        <dbReference type="Rhea" id="RHEA-COMP:17342"/>
        <dbReference type="ChEBI" id="CHEBI:33019"/>
        <dbReference type="ChEBI" id="CHEBI:61557"/>
        <dbReference type="ChEBI" id="CHEBI:140395"/>
        <dbReference type="EC" id="2.7.7.6"/>
    </reaction>
</comment>
<dbReference type="Pfam" id="PF01192">
    <property type="entry name" value="RNA_pol_Rpb6"/>
    <property type="match status" value="1"/>
</dbReference>
<sequence>MLYPPQNELKDSINSKYLVVTTAAKRARELQEYPDSLLLDEYRSLKNVGQALEEIAAHKVIAKLED</sequence>
<keyword evidence="12" id="KW-1185">Reference proteome</keyword>
<dbReference type="InterPro" id="IPR006110">
    <property type="entry name" value="Pol_omega/Rpo6/RPB6"/>
</dbReference>
<comment type="function">
    <text evidence="10">Promotes RNA polymerase assembly. Latches the N- and C-terminal regions of the beta' subunit thereby facilitating its interaction with the beta and alpha subunits.</text>
</comment>
<name>A0A239ZKM9_9STAP</name>
<evidence type="ECO:0000256" key="2">
    <source>
        <dbReference type="ARBA" id="ARBA00012418"/>
    </source>
</evidence>
<comment type="subunit">
    <text evidence="10">The RNAP catalytic core consists of 2 alpha, 1 beta, 1 beta' and 1 omega subunit. When a sigma factor is associated with the core the holoenzyme is formed, which can initiate transcription.</text>
</comment>
<dbReference type="KEGG" id="sste:SAMEA4384403_1620"/>
<dbReference type="SUPFAM" id="SSF63562">
    <property type="entry name" value="RPB6/omega subunit-like"/>
    <property type="match status" value="1"/>
</dbReference>
<protein>
    <recommendedName>
        <fullName evidence="3 10">DNA-directed RNA polymerase subunit omega</fullName>
        <shortName evidence="10">RNAP omega subunit</shortName>
        <ecNumber evidence="2 10">2.7.7.6</ecNumber>
    </recommendedName>
    <alternativeName>
        <fullName evidence="10">RNA polymerase omega subunit</fullName>
    </alternativeName>
    <alternativeName>
        <fullName evidence="8 10">Transcriptase subunit omega</fullName>
    </alternativeName>
</protein>
<accession>A0A239ZKM9</accession>
<keyword evidence="5 10" id="KW-0808">Transferase</keyword>
<organism evidence="11 12">
    <name type="scientific">Mammaliicoccus stepanovicii</name>
    <dbReference type="NCBI Taxonomy" id="643214"/>
    <lineage>
        <taxon>Bacteria</taxon>
        <taxon>Bacillati</taxon>
        <taxon>Bacillota</taxon>
        <taxon>Bacilli</taxon>
        <taxon>Bacillales</taxon>
        <taxon>Staphylococcaceae</taxon>
        <taxon>Mammaliicoccus</taxon>
    </lineage>
</organism>
<dbReference type="SMART" id="SM01409">
    <property type="entry name" value="RNA_pol_Rpb6"/>
    <property type="match status" value="1"/>
</dbReference>
<dbReference type="PANTHER" id="PTHR34476">
    <property type="entry name" value="DNA-DIRECTED RNA POLYMERASE SUBUNIT OMEGA"/>
    <property type="match status" value="1"/>
</dbReference>
<evidence type="ECO:0000256" key="5">
    <source>
        <dbReference type="ARBA" id="ARBA00022679"/>
    </source>
</evidence>
<keyword evidence="7 10" id="KW-0804">Transcription</keyword>
<evidence type="ECO:0000256" key="1">
    <source>
        <dbReference type="ARBA" id="ARBA00006711"/>
    </source>
</evidence>
<dbReference type="EC" id="2.7.7.6" evidence="2 10"/>
<dbReference type="PANTHER" id="PTHR34476:SF1">
    <property type="entry name" value="DNA-DIRECTED RNA POLYMERASE SUBUNIT OMEGA"/>
    <property type="match status" value="1"/>
</dbReference>
<evidence type="ECO:0000256" key="9">
    <source>
        <dbReference type="ARBA" id="ARBA00048552"/>
    </source>
</evidence>
<keyword evidence="6 10" id="KW-0548">Nucleotidyltransferase</keyword>
<gene>
    <name evidence="10 11" type="primary">rpoZ</name>
    <name evidence="11" type="ORF">SAMEA4384403_01620</name>
</gene>
<dbReference type="EMBL" id="LT906462">
    <property type="protein sequence ID" value="SNV71294.1"/>
    <property type="molecule type" value="Genomic_DNA"/>
</dbReference>
<evidence type="ECO:0000256" key="8">
    <source>
        <dbReference type="ARBA" id="ARBA00029924"/>
    </source>
</evidence>
<comment type="similarity">
    <text evidence="1 10">Belongs to the RNA polymerase subunit omega family.</text>
</comment>
<dbReference type="HAMAP" id="MF_00366">
    <property type="entry name" value="RNApol_bact_RpoZ"/>
    <property type="match status" value="1"/>
</dbReference>
<evidence type="ECO:0000313" key="11">
    <source>
        <dbReference type="EMBL" id="SNV71294.1"/>
    </source>
</evidence>
<proteinExistence type="inferred from homology"/>
<evidence type="ECO:0000256" key="10">
    <source>
        <dbReference type="HAMAP-Rule" id="MF_00366"/>
    </source>
</evidence>